<evidence type="ECO:0000313" key="1">
    <source>
        <dbReference type="EMBL" id="GKV05075.1"/>
    </source>
</evidence>
<comment type="caution">
    <text evidence="1">The sequence shown here is derived from an EMBL/GenBank/DDBJ whole genome shotgun (WGS) entry which is preliminary data.</text>
</comment>
<reference evidence="1 2" key="1">
    <citation type="journal article" date="2021" name="Commun. Biol.">
        <title>The genome of Shorea leprosula (Dipterocarpaceae) highlights the ecological relevance of drought in aseasonal tropical rainforests.</title>
        <authorList>
            <person name="Ng K.K.S."/>
            <person name="Kobayashi M.J."/>
            <person name="Fawcett J.A."/>
            <person name="Hatakeyama M."/>
            <person name="Paape T."/>
            <person name="Ng C.H."/>
            <person name="Ang C.C."/>
            <person name="Tnah L.H."/>
            <person name="Lee C.T."/>
            <person name="Nishiyama T."/>
            <person name="Sese J."/>
            <person name="O'Brien M.J."/>
            <person name="Copetti D."/>
            <person name="Mohd Noor M.I."/>
            <person name="Ong R.C."/>
            <person name="Putra M."/>
            <person name="Sireger I.Z."/>
            <person name="Indrioko S."/>
            <person name="Kosugi Y."/>
            <person name="Izuno A."/>
            <person name="Isagi Y."/>
            <person name="Lee S.L."/>
            <person name="Shimizu K.K."/>
        </authorList>
    </citation>
    <scope>NUCLEOTIDE SEQUENCE [LARGE SCALE GENOMIC DNA]</scope>
    <source>
        <strain evidence="1">214</strain>
    </source>
</reference>
<organism evidence="1 2">
    <name type="scientific">Rubroshorea leprosula</name>
    <dbReference type="NCBI Taxonomy" id="152421"/>
    <lineage>
        <taxon>Eukaryota</taxon>
        <taxon>Viridiplantae</taxon>
        <taxon>Streptophyta</taxon>
        <taxon>Embryophyta</taxon>
        <taxon>Tracheophyta</taxon>
        <taxon>Spermatophyta</taxon>
        <taxon>Magnoliopsida</taxon>
        <taxon>eudicotyledons</taxon>
        <taxon>Gunneridae</taxon>
        <taxon>Pentapetalae</taxon>
        <taxon>rosids</taxon>
        <taxon>malvids</taxon>
        <taxon>Malvales</taxon>
        <taxon>Dipterocarpaceae</taxon>
        <taxon>Rubroshorea</taxon>
    </lineage>
</organism>
<dbReference type="EMBL" id="BPVZ01000022">
    <property type="protein sequence ID" value="GKV05075.1"/>
    <property type="molecule type" value="Genomic_DNA"/>
</dbReference>
<dbReference type="Proteomes" id="UP001054252">
    <property type="component" value="Unassembled WGS sequence"/>
</dbReference>
<dbReference type="AlphaFoldDB" id="A0AAV5J2G4"/>
<evidence type="ECO:0000313" key="2">
    <source>
        <dbReference type="Proteomes" id="UP001054252"/>
    </source>
</evidence>
<sequence length="33" mass="3916">MEGLFKQRIQLCLRIQLIPEEDLHQLSPPQLLD</sequence>
<accession>A0AAV5J2G4</accession>
<protein>
    <submittedName>
        <fullName evidence="1">Uncharacterized protein</fullName>
    </submittedName>
</protein>
<proteinExistence type="predicted"/>
<gene>
    <name evidence="1" type="ORF">SLEP1_g17118</name>
</gene>
<keyword evidence="2" id="KW-1185">Reference proteome</keyword>
<name>A0AAV5J2G4_9ROSI</name>